<name>A0A7G6E1C8_THEFR</name>
<dbReference type="AlphaFoldDB" id="A0A7G6E1C8"/>
<organism evidence="1 2">
    <name type="scientific">Thermanaerosceptrum fracticalcis</name>
    <dbReference type="NCBI Taxonomy" id="1712410"/>
    <lineage>
        <taxon>Bacteria</taxon>
        <taxon>Bacillati</taxon>
        <taxon>Bacillota</taxon>
        <taxon>Clostridia</taxon>
        <taxon>Eubacteriales</taxon>
        <taxon>Peptococcaceae</taxon>
        <taxon>Thermanaerosceptrum</taxon>
    </lineage>
</organism>
<keyword evidence="2" id="KW-1185">Reference proteome</keyword>
<evidence type="ECO:0000313" key="2">
    <source>
        <dbReference type="Proteomes" id="UP000515847"/>
    </source>
</evidence>
<dbReference type="Proteomes" id="UP000515847">
    <property type="component" value="Chromosome"/>
</dbReference>
<dbReference type="RefSeq" id="WP_034423613.1">
    <property type="nucleotide sequence ID" value="NZ_CP045798.1"/>
</dbReference>
<proteinExistence type="predicted"/>
<accession>A0A7G6E1C8</accession>
<dbReference type="EMBL" id="CP045798">
    <property type="protein sequence ID" value="QNB45882.1"/>
    <property type="molecule type" value="Genomic_DNA"/>
</dbReference>
<protein>
    <submittedName>
        <fullName evidence="1">Uncharacterized protein</fullName>
    </submittedName>
</protein>
<reference evidence="1 2" key="1">
    <citation type="journal article" date="2019" name="Front. Microbiol.">
        <title>Thermoanaerosceptrum fracticalcis gen. nov. sp. nov., a Novel Fumarate-Fermenting Microorganism From a Deep Fractured Carbonate Aquifer of the US Great Basin.</title>
        <authorList>
            <person name="Hamilton-Brehm S.D."/>
            <person name="Stewart L.E."/>
            <person name="Zavarin M."/>
            <person name="Caldwell M."/>
            <person name="Lawson P.A."/>
            <person name="Onstott T.C."/>
            <person name="Grzymski J."/>
            <person name="Neveux I."/>
            <person name="Lollar B.S."/>
            <person name="Russell C.E."/>
            <person name="Moser D.P."/>
        </authorList>
    </citation>
    <scope>NUCLEOTIDE SEQUENCE [LARGE SCALE GENOMIC DNA]</scope>
    <source>
        <strain evidence="1 2">DRI-13</strain>
    </source>
</reference>
<dbReference type="OrthoDB" id="2080822at2"/>
<dbReference type="KEGG" id="tfr:BR63_05885"/>
<evidence type="ECO:0000313" key="1">
    <source>
        <dbReference type="EMBL" id="QNB45882.1"/>
    </source>
</evidence>
<gene>
    <name evidence="1" type="ORF">BR63_05885</name>
</gene>
<sequence>MNRDDRLIEKAILSRVDRLVNILIELSHTNEHHKGTLLEEAVKVIEEMKPLLLGLVDGQEQHLEPMLRQLISQKLPNGVIMNSFGDLQKDLTRILNLALRHETSEQQNIVDKVEQLHQQQYNQSKTGHPVKKENPKELLEQFLKKTYPDMKIVKGYYIRSLCLDFYLPEKKLGFILVSPQYRNNKVLEHFLKKEEIKLIEVYPADLENSRLLARKMPK</sequence>